<dbReference type="GO" id="GO:0016491">
    <property type="term" value="F:oxidoreductase activity"/>
    <property type="evidence" value="ECO:0007669"/>
    <property type="project" value="UniProtKB-KW"/>
</dbReference>
<evidence type="ECO:0000256" key="3">
    <source>
        <dbReference type="ARBA" id="ARBA00022643"/>
    </source>
</evidence>
<dbReference type="InterPro" id="IPR013785">
    <property type="entry name" value="Aldolase_TIM"/>
</dbReference>
<dbReference type="GO" id="GO:0010181">
    <property type="term" value="F:FMN binding"/>
    <property type="evidence" value="ECO:0007669"/>
    <property type="project" value="InterPro"/>
</dbReference>
<evidence type="ECO:0000313" key="8">
    <source>
        <dbReference type="Proteomes" id="UP001176517"/>
    </source>
</evidence>
<comment type="caution">
    <text evidence="7">The sequence shown here is derived from an EMBL/GenBank/DDBJ whole genome shotgun (WGS) entry which is preliminary data.</text>
</comment>
<evidence type="ECO:0000256" key="5">
    <source>
        <dbReference type="SAM" id="MobiDB-lite"/>
    </source>
</evidence>
<dbReference type="Gene3D" id="3.20.20.70">
    <property type="entry name" value="Aldolase class I"/>
    <property type="match status" value="1"/>
</dbReference>
<gene>
    <name evidence="7" type="ORF">OC846_002745</name>
</gene>
<dbReference type="Pfam" id="PF00724">
    <property type="entry name" value="Oxidored_FMN"/>
    <property type="match status" value="1"/>
</dbReference>
<evidence type="ECO:0000256" key="2">
    <source>
        <dbReference type="ARBA" id="ARBA00022630"/>
    </source>
</evidence>
<feature type="domain" description="NADH:flavin oxidoreductase/NADH oxidase N-terminal" evidence="6">
    <location>
        <begin position="160"/>
        <end position="326"/>
    </location>
</feature>
<reference evidence="7" key="1">
    <citation type="journal article" date="2023" name="PhytoFront">
        <title>Draft Genome Resources of Seven Strains of Tilletia horrida, Causal Agent of Kernel Smut of Rice.</title>
        <authorList>
            <person name="Khanal S."/>
            <person name="Antony Babu S."/>
            <person name="Zhou X.G."/>
        </authorList>
    </citation>
    <scope>NUCLEOTIDE SEQUENCE</scope>
    <source>
        <strain evidence="7">TX6</strain>
    </source>
</reference>
<dbReference type="EMBL" id="JAPDMZ010000058">
    <property type="protein sequence ID" value="KAK0552794.1"/>
    <property type="molecule type" value="Genomic_DNA"/>
</dbReference>
<feature type="compositionally biased region" description="Pro residues" evidence="5">
    <location>
        <begin position="94"/>
        <end position="105"/>
    </location>
</feature>
<sequence length="551" mass="58537">MSSSTGTNSHNADAAAIKLLAQPLSFPSGKTAPNRMTKAAMAEMLAHLGGSPPTQPLLNLYRQWANGGWGMIITGNVAVERTHLGMPFDISLPHVPPTPQLPRPSPSSQKKPNTSSSSSSSAMWPVSNEYARLVSRFSTYADACKPTPEIQASGTVPTPLAIVQLVHAGRQSIRGFGRAPWSAPLAPSAVSMRTTSALGKYLGNFIDWLIWSHPREMSKDEIRDVIDQFAASAKLCADAGFDGVELHASHGYLLSAFLSPRTNLRQDEYGAGPEGRMRILVEIVDAVRQRVGPDFVIGVKLNSSDYLAGGLTEEDALENVRMLAAHGGVDFVEISGGNYENPSFMGDKFDADAERLKAFGQEQQKTPSKRSKAREAFFLSFASRAHETVAAATKGGKKEDRAPMRIIVTGGLKTRAGMAECVDVGGADGVGLGRAAAVDPHLPLRVLGLESDDSSENGQANGRAGGSGGGAVVGVREYKVPGAGLFAKVPIQVVGAGWATLWHTVMLHWLAYASPPSGRHPATRSQPMNMGPLRAFSIVALGQWAVPKESE</sequence>
<keyword evidence="8" id="KW-1185">Reference proteome</keyword>
<keyword evidence="4" id="KW-0560">Oxidoreductase</keyword>
<organism evidence="7 8">
    <name type="scientific">Tilletia horrida</name>
    <dbReference type="NCBI Taxonomy" id="155126"/>
    <lineage>
        <taxon>Eukaryota</taxon>
        <taxon>Fungi</taxon>
        <taxon>Dikarya</taxon>
        <taxon>Basidiomycota</taxon>
        <taxon>Ustilaginomycotina</taxon>
        <taxon>Exobasidiomycetes</taxon>
        <taxon>Tilletiales</taxon>
        <taxon>Tilletiaceae</taxon>
        <taxon>Tilletia</taxon>
    </lineage>
</organism>
<evidence type="ECO:0000256" key="4">
    <source>
        <dbReference type="ARBA" id="ARBA00023002"/>
    </source>
</evidence>
<dbReference type="SUPFAM" id="SSF51395">
    <property type="entry name" value="FMN-linked oxidoreductases"/>
    <property type="match status" value="2"/>
</dbReference>
<dbReference type="Proteomes" id="UP001176517">
    <property type="component" value="Unassembled WGS sequence"/>
</dbReference>
<protein>
    <recommendedName>
        <fullName evidence="6">NADH:flavin oxidoreductase/NADH oxidase N-terminal domain-containing protein</fullName>
    </recommendedName>
</protein>
<evidence type="ECO:0000259" key="6">
    <source>
        <dbReference type="Pfam" id="PF00724"/>
    </source>
</evidence>
<dbReference type="PANTHER" id="PTHR43656">
    <property type="entry name" value="BINDING OXIDOREDUCTASE, PUTATIVE (AFU_ORTHOLOGUE AFUA_2G08260)-RELATED"/>
    <property type="match status" value="1"/>
</dbReference>
<accession>A0AAN6JSN2</accession>
<feature type="region of interest" description="Disordered" evidence="5">
    <location>
        <begin position="90"/>
        <end position="122"/>
    </location>
</feature>
<dbReference type="PANTHER" id="PTHR43656:SF2">
    <property type="entry name" value="BINDING OXIDOREDUCTASE, PUTATIVE (AFU_ORTHOLOGUE AFUA_2G08260)-RELATED"/>
    <property type="match status" value="1"/>
</dbReference>
<name>A0AAN6JSN2_9BASI</name>
<dbReference type="InterPro" id="IPR001155">
    <property type="entry name" value="OxRdtase_FMN_N"/>
</dbReference>
<feature type="compositionally biased region" description="Low complexity" evidence="5">
    <location>
        <begin position="106"/>
        <end position="122"/>
    </location>
</feature>
<keyword evidence="3" id="KW-0288">FMN</keyword>
<evidence type="ECO:0000313" key="7">
    <source>
        <dbReference type="EMBL" id="KAK0552794.1"/>
    </source>
</evidence>
<dbReference type="AlphaFoldDB" id="A0AAN6JSN2"/>
<dbReference type="InterPro" id="IPR051799">
    <property type="entry name" value="NADH_flavin_oxidoreductase"/>
</dbReference>
<comment type="similarity">
    <text evidence="1">Belongs to the NADH:flavin oxidoreductase/NADH oxidase family.</text>
</comment>
<evidence type="ECO:0000256" key="1">
    <source>
        <dbReference type="ARBA" id="ARBA00005979"/>
    </source>
</evidence>
<proteinExistence type="inferred from homology"/>
<keyword evidence="2" id="KW-0285">Flavoprotein</keyword>